<dbReference type="InterPro" id="IPR004256">
    <property type="entry name" value="DUF234"/>
</dbReference>
<evidence type="ECO:0000259" key="2">
    <source>
        <dbReference type="Pfam" id="PF03008"/>
    </source>
</evidence>
<dbReference type="Pfam" id="PF01637">
    <property type="entry name" value="ATPase_2"/>
    <property type="match status" value="1"/>
</dbReference>
<accession>A0A7C1CVD0</accession>
<dbReference type="PANTHER" id="PTHR34704:SF1">
    <property type="entry name" value="ATPASE"/>
    <property type="match status" value="1"/>
</dbReference>
<keyword evidence="3" id="KW-0067">ATP-binding</keyword>
<dbReference type="InterPro" id="IPR011579">
    <property type="entry name" value="ATPase_dom"/>
</dbReference>
<name>A0A7C1CVD0_9BACT</name>
<comment type="caution">
    <text evidence="3">The sequence shown here is derived from an EMBL/GenBank/DDBJ whole genome shotgun (WGS) entry which is preliminary data.</text>
</comment>
<dbReference type="InterPro" id="IPR036390">
    <property type="entry name" value="WH_DNA-bd_sf"/>
</dbReference>
<reference evidence="3" key="1">
    <citation type="journal article" date="2020" name="mSystems">
        <title>Genome- and Community-Level Interaction Insights into Carbon Utilization and Element Cycling Functions of Hydrothermarchaeota in Hydrothermal Sediment.</title>
        <authorList>
            <person name="Zhou Z."/>
            <person name="Liu Y."/>
            <person name="Xu W."/>
            <person name="Pan J."/>
            <person name="Luo Z.H."/>
            <person name="Li M."/>
        </authorList>
    </citation>
    <scope>NUCLEOTIDE SEQUENCE [LARGE SCALE GENOMIC DNA]</scope>
    <source>
        <strain evidence="3">SpSt-1179</strain>
    </source>
</reference>
<feature type="domain" description="ATPase" evidence="1">
    <location>
        <begin position="2"/>
        <end position="202"/>
    </location>
</feature>
<sequence length="455" mass="53885">MFVGRKRELAYLEERFERGKPELLILYGRRRVGKTELTKEFLRKKRGIYYLAEKLPENLQLKKLSEKVIEFFDEDIIAGFSNWELLFKYLASKHDRYILVIDEFPYLIEREPGIISSFQKGWDEYLSNSNVFLILTGSSVSVMENSVLSYKSPLYGRRTGQLLLNQFPFNEIGEFFEKKYEFDDLLKIWGTLGGVPFYLEQFDSDHDYYGNVMEKIYNQNEVLFAEAEFLLNEELREPRNYFAILRAISLGKRKLGEIINETGIDKSSIMKYISILNLLGIVEKEVPVGEDPLKSKKGLYRIADNFFRFYFRYVFYYKDLILTDQRERLLSILKDTEDQFFSLTYEDFARSAVMWISGTNYFEIGRWWDRNAEIDLVAMNREERRILLGEVKWSERPVGTDILAALRERGNLPRWDEFKEKEYAIFSRSGFTKALVDEAKSDRSLMLFHGDKRVV</sequence>
<dbReference type="PANTHER" id="PTHR34704">
    <property type="entry name" value="ATPASE"/>
    <property type="match status" value="1"/>
</dbReference>
<gene>
    <name evidence="3" type="ORF">ENN47_12650</name>
</gene>
<keyword evidence="3" id="KW-0547">Nucleotide-binding</keyword>
<dbReference type="Pfam" id="PF03008">
    <property type="entry name" value="DUF234"/>
    <property type="match status" value="1"/>
</dbReference>
<evidence type="ECO:0000259" key="1">
    <source>
        <dbReference type="Pfam" id="PF01637"/>
    </source>
</evidence>
<dbReference type="Gene3D" id="3.40.50.300">
    <property type="entry name" value="P-loop containing nucleotide triphosphate hydrolases"/>
    <property type="match status" value="1"/>
</dbReference>
<dbReference type="EMBL" id="DSBT01000394">
    <property type="protein sequence ID" value="HDP78997.1"/>
    <property type="molecule type" value="Genomic_DNA"/>
</dbReference>
<proteinExistence type="predicted"/>
<dbReference type="GO" id="GO:0005524">
    <property type="term" value="F:ATP binding"/>
    <property type="evidence" value="ECO:0007669"/>
    <property type="project" value="UniProtKB-KW"/>
</dbReference>
<dbReference type="InterPro" id="IPR027417">
    <property type="entry name" value="P-loop_NTPase"/>
</dbReference>
<protein>
    <submittedName>
        <fullName evidence="3">ATP-binding protein</fullName>
    </submittedName>
</protein>
<dbReference type="Proteomes" id="UP000886198">
    <property type="component" value="Unassembled WGS sequence"/>
</dbReference>
<dbReference type="SUPFAM" id="SSF46785">
    <property type="entry name" value="Winged helix' DNA-binding domain"/>
    <property type="match status" value="1"/>
</dbReference>
<feature type="domain" description="DUF234" evidence="2">
    <location>
        <begin position="310"/>
        <end position="395"/>
    </location>
</feature>
<evidence type="ECO:0000313" key="3">
    <source>
        <dbReference type="EMBL" id="HDP78997.1"/>
    </source>
</evidence>
<organism evidence="3">
    <name type="scientific">Mesotoga infera</name>
    <dbReference type="NCBI Taxonomy" id="1236046"/>
    <lineage>
        <taxon>Bacteria</taxon>
        <taxon>Thermotogati</taxon>
        <taxon>Thermotogota</taxon>
        <taxon>Thermotogae</taxon>
        <taxon>Kosmotogales</taxon>
        <taxon>Kosmotogaceae</taxon>
        <taxon>Mesotoga</taxon>
    </lineage>
</organism>
<dbReference type="SUPFAM" id="SSF52540">
    <property type="entry name" value="P-loop containing nucleoside triphosphate hydrolases"/>
    <property type="match status" value="1"/>
</dbReference>
<dbReference type="AlphaFoldDB" id="A0A7C1CVD0"/>